<dbReference type="CDD" id="cd12185">
    <property type="entry name" value="HGDH_LDH_like"/>
    <property type="match status" value="1"/>
</dbReference>
<dbReference type="Pfam" id="PF00389">
    <property type="entry name" value="2-Hacid_dh"/>
    <property type="match status" value="1"/>
</dbReference>
<dbReference type="PANTHER" id="PTHR43026:SF1">
    <property type="entry name" value="2-HYDROXYACID DEHYDROGENASE HOMOLOG 1-RELATED"/>
    <property type="match status" value="1"/>
</dbReference>
<evidence type="ECO:0000259" key="6">
    <source>
        <dbReference type="Pfam" id="PF02826"/>
    </source>
</evidence>
<dbReference type="AlphaFoldDB" id="A0A1S8NCW5"/>
<evidence type="ECO:0000256" key="2">
    <source>
        <dbReference type="ARBA" id="ARBA00023002"/>
    </source>
</evidence>
<organism evidence="7 8">
    <name type="scientific">Clostridium saccharobutylicum</name>
    <dbReference type="NCBI Taxonomy" id="169679"/>
    <lineage>
        <taxon>Bacteria</taxon>
        <taxon>Bacillati</taxon>
        <taxon>Bacillota</taxon>
        <taxon>Clostridia</taxon>
        <taxon>Eubacteriales</taxon>
        <taxon>Clostridiaceae</taxon>
        <taxon>Clostridium</taxon>
    </lineage>
</organism>
<dbReference type="SUPFAM" id="SSF52283">
    <property type="entry name" value="Formate/glycerate dehydrogenase catalytic domain-like"/>
    <property type="match status" value="1"/>
</dbReference>
<evidence type="ECO:0000313" key="8">
    <source>
        <dbReference type="Proteomes" id="UP000191154"/>
    </source>
</evidence>
<feature type="domain" description="D-isomer specific 2-hydroxyacid dehydrogenase catalytic" evidence="5">
    <location>
        <begin position="6"/>
        <end position="324"/>
    </location>
</feature>
<dbReference type="Proteomes" id="UP000191154">
    <property type="component" value="Unassembled WGS sequence"/>
</dbReference>
<dbReference type="EC" id="1.1.1.-" evidence="7"/>
<keyword evidence="3" id="KW-0520">NAD</keyword>
<sequence length="326" mass="36702">MKIIAFEVRDDEKEYFKKYESQYQCEITCVSYALTQENLSIVKGYDGVSILGRCCITADVEDRLKELGVKCCVTRTVGYNHIDVNHAHEIDLKIANSNYPPTGVADYTVMLILMSLRHYKQAMWRANVNDYSLSGLQGRELHELTVGVIGTGKIGQCVIKNLSGFGCKILAYDMYQNDIVKKYAEYTDLDTIISACDVISIHTPLLESTYHLIDKEKITNMKDGVILVNCARGELMDIDSLIDGIEAKKIGALALDVIEGEDGIYHEDKRIDIISNQKMAYIRQFPNVIMTQHMAFYTDIAVESMVKCSVEAVHDFIKKGTCETSI</sequence>
<evidence type="ECO:0000256" key="4">
    <source>
        <dbReference type="RuleBase" id="RU003719"/>
    </source>
</evidence>
<dbReference type="PROSITE" id="PS00671">
    <property type="entry name" value="D_2_HYDROXYACID_DH_3"/>
    <property type="match status" value="1"/>
</dbReference>
<dbReference type="EMBL" id="LZYZ01000002">
    <property type="protein sequence ID" value="OOM14325.1"/>
    <property type="molecule type" value="Genomic_DNA"/>
</dbReference>
<evidence type="ECO:0000313" key="7">
    <source>
        <dbReference type="EMBL" id="OOM14325.1"/>
    </source>
</evidence>
<dbReference type="STRING" id="169679.CSACC_17860"/>
<dbReference type="PANTHER" id="PTHR43026">
    <property type="entry name" value="2-HYDROXYACID DEHYDROGENASE HOMOLOG 1-RELATED"/>
    <property type="match status" value="1"/>
</dbReference>
<evidence type="ECO:0000256" key="1">
    <source>
        <dbReference type="ARBA" id="ARBA00005854"/>
    </source>
</evidence>
<comment type="similarity">
    <text evidence="1 4">Belongs to the D-isomer specific 2-hydroxyacid dehydrogenase family.</text>
</comment>
<dbReference type="PROSITE" id="PS00065">
    <property type="entry name" value="D_2_HYDROXYACID_DH_1"/>
    <property type="match status" value="1"/>
</dbReference>
<dbReference type="GO" id="GO:0008720">
    <property type="term" value="F:D-lactate dehydrogenase (NAD+) activity"/>
    <property type="evidence" value="ECO:0007669"/>
    <property type="project" value="TreeGrafter"/>
</dbReference>
<gene>
    <name evidence="7" type="primary">fldH_1</name>
    <name evidence="7" type="ORF">CLOSAC_11980</name>
</gene>
<comment type="caution">
    <text evidence="7">The sequence shown here is derived from an EMBL/GenBank/DDBJ whole genome shotgun (WGS) entry which is preliminary data.</text>
</comment>
<name>A0A1S8NCW5_CLOSA</name>
<dbReference type="SUPFAM" id="SSF51735">
    <property type="entry name" value="NAD(P)-binding Rossmann-fold domains"/>
    <property type="match status" value="1"/>
</dbReference>
<dbReference type="InterPro" id="IPR029753">
    <property type="entry name" value="D-isomer_DH_CS"/>
</dbReference>
<feature type="domain" description="D-isomer specific 2-hydroxyacid dehydrogenase NAD-binding" evidence="6">
    <location>
        <begin position="109"/>
        <end position="295"/>
    </location>
</feature>
<reference evidence="7 8" key="1">
    <citation type="submission" date="2016-05" db="EMBL/GenBank/DDBJ databases">
        <title>Microbial solvent formation.</title>
        <authorList>
            <person name="Poehlein A."/>
            <person name="Montoya Solano J.D."/>
            <person name="Flitsch S."/>
            <person name="Krabben P."/>
            <person name="Duerre P."/>
            <person name="Daniel R."/>
        </authorList>
    </citation>
    <scope>NUCLEOTIDE SEQUENCE [LARGE SCALE GENOMIC DNA]</scope>
    <source>
        <strain evidence="7 8">L1-8</strain>
    </source>
</reference>
<dbReference type="GO" id="GO:0051287">
    <property type="term" value="F:NAD binding"/>
    <property type="evidence" value="ECO:0007669"/>
    <property type="project" value="InterPro"/>
</dbReference>
<dbReference type="Pfam" id="PF02826">
    <property type="entry name" value="2-Hacid_dh_C"/>
    <property type="match status" value="1"/>
</dbReference>
<dbReference type="PROSITE" id="PS00670">
    <property type="entry name" value="D_2_HYDROXYACID_DH_2"/>
    <property type="match status" value="1"/>
</dbReference>
<keyword evidence="2 4" id="KW-0560">Oxidoreductase</keyword>
<dbReference type="InterPro" id="IPR006140">
    <property type="entry name" value="D-isomer_DH_NAD-bd"/>
</dbReference>
<dbReference type="InterPro" id="IPR036291">
    <property type="entry name" value="NAD(P)-bd_dom_sf"/>
</dbReference>
<evidence type="ECO:0000259" key="5">
    <source>
        <dbReference type="Pfam" id="PF00389"/>
    </source>
</evidence>
<proteinExistence type="inferred from homology"/>
<protein>
    <submittedName>
        <fullName evidence="7">Phenyllactate dehydrogenase</fullName>
        <ecNumber evidence="7">1.1.1.-</ecNumber>
    </submittedName>
</protein>
<accession>A0A1S8NCW5</accession>
<dbReference type="Gene3D" id="3.40.50.720">
    <property type="entry name" value="NAD(P)-binding Rossmann-like Domain"/>
    <property type="match status" value="2"/>
</dbReference>
<evidence type="ECO:0000256" key="3">
    <source>
        <dbReference type="ARBA" id="ARBA00023027"/>
    </source>
</evidence>
<dbReference type="RefSeq" id="WP_077864594.1">
    <property type="nucleotide sequence ID" value="NZ_LZYZ01000002.1"/>
</dbReference>
<dbReference type="InterPro" id="IPR029752">
    <property type="entry name" value="D-isomer_DH_CS1"/>
</dbReference>
<dbReference type="InterPro" id="IPR058205">
    <property type="entry name" value="D-LDH-like"/>
</dbReference>
<dbReference type="InterPro" id="IPR006139">
    <property type="entry name" value="D-isomer_2_OHA_DH_cat_dom"/>
</dbReference>